<dbReference type="Pfam" id="PF00583">
    <property type="entry name" value="Acetyltransf_1"/>
    <property type="match status" value="1"/>
</dbReference>
<accession>A0A523UMI3</accession>
<evidence type="ECO:0000313" key="2">
    <source>
        <dbReference type="EMBL" id="TET43743.1"/>
    </source>
</evidence>
<dbReference type="SUPFAM" id="SSF46785">
    <property type="entry name" value="Winged helix' DNA-binding domain"/>
    <property type="match status" value="1"/>
</dbReference>
<sequence length="222" mass="25208">MTENDVEAKIFGVLQKSAEGLQSEEIAANLGLTRHTVAKYLEVLRAKNKIHYRKVGRTKLWKTLFADIHIRSLEKGDVDTILEIMSNIGRPTAGEEEESLSYLRETVERHIERNEPLMNLGAELDKRLVGFVMGEIRAWEFGQREKTGWIKVLGVDPDYQGMGAGRKLGEALLSNFKASGVARVRTLVNWYEGDLLSYFRTLGFNTLNIIPLETKVTTRDRI</sequence>
<dbReference type="Gene3D" id="3.40.630.30">
    <property type="match status" value="1"/>
</dbReference>
<dbReference type="Proteomes" id="UP000315525">
    <property type="component" value="Unassembled WGS sequence"/>
</dbReference>
<dbReference type="InterPro" id="IPR036388">
    <property type="entry name" value="WH-like_DNA-bd_sf"/>
</dbReference>
<dbReference type="EMBL" id="SOJN01000148">
    <property type="protein sequence ID" value="TET43743.1"/>
    <property type="molecule type" value="Genomic_DNA"/>
</dbReference>
<evidence type="ECO:0000313" key="3">
    <source>
        <dbReference type="Proteomes" id="UP000315525"/>
    </source>
</evidence>
<comment type="caution">
    <text evidence="2">The sequence shown here is derived from an EMBL/GenBank/DDBJ whole genome shotgun (WGS) entry which is preliminary data.</text>
</comment>
<gene>
    <name evidence="2" type="ORF">E3J62_12385</name>
</gene>
<dbReference type="AlphaFoldDB" id="A0A523UMI3"/>
<proteinExistence type="predicted"/>
<reference evidence="2 3" key="1">
    <citation type="submission" date="2019-03" db="EMBL/GenBank/DDBJ databases">
        <title>Metabolic potential of uncultured bacteria and archaea associated with petroleum seepage in deep-sea sediments.</title>
        <authorList>
            <person name="Dong X."/>
            <person name="Hubert C."/>
        </authorList>
    </citation>
    <scope>NUCLEOTIDE SEQUENCE [LARGE SCALE GENOMIC DNA]</scope>
    <source>
        <strain evidence="2">E44_bin18</strain>
    </source>
</reference>
<dbReference type="Gene3D" id="1.10.10.10">
    <property type="entry name" value="Winged helix-like DNA-binding domain superfamily/Winged helix DNA-binding domain"/>
    <property type="match status" value="1"/>
</dbReference>
<protein>
    <submittedName>
        <fullName evidence="2">GNAT family N-acetyltransferase</fullName>
    </submittedName>
</protein>
<organism evidence="2 3">
    <name type="scientific">candidate division TA06 bacterium</name>
    <dbReference type="NCBI Taxonomy" id="2250710"/>
    <lineage>
        <taxon>Bacteria</taxon>
        <taxon>Bacteria division TA06</taxon>
    </lineage>
</organism>
<dbReference type="GO" id="GO:0016747">
    <property type="term" value="F:acyltransferase activity, transferring groups other than amino-acyl groups"/>
    <property type="evidence" value="ECO:0007669"/>
    <property type="project" value="InterPro"/>
</dbReference>
<dbReference type="InterPro" id="IPR036390">
    <property type="entry name" value="WH_DNA-bd_sf"/>
</dbReference>
<dbReference type="SUPFAM" id="SSF55729">
    <property type="entry name" value="Acyl-CoA N-acyltransferases (Nat)"/>
    <property type="match status" value="1"/>
</dbReference>
<feature type="domain" description="N-acetyltransferase" evidence="1">
    <location>
        <begin position="68"/>
        <end position="222"/>
    </location>
</feature>
<dbReference type="CDD" id="cd04301">
    <property type="entry name" value="NAT_SF"/>
    <property type="match status" value="1"/>
</dbReference>
<dbReference type="InterPro" id="IPR000182">
    <property type="entry name" value="GNAT_dom"/>
</dbReference>
<keyword evidence="2" id="KW-0808">Transferase</keyword>
<name>A0A523UMI3_UNCT6</name>
<dbReference type="InterPro" id="IPR016181">
    <property type="entry name" value="Acyl_CoA_acyltransferase"/>
</dbReference>
<dbReference type="PROSITE" id="PS51186">
    <property type="entry name" value="GNAT"/>
    <property type="match status" value="1"/>
</dbReference>
<evidence type="ECO:0000259" key="1">
    <source>
        <dbReference type="PROSITE" id="PS51186"/>
    </source>
</evidence>